<dbReference type="InterPro" id="IPR009003">
    <property type="entry name" value="Peptidase_S1_PA"/>
</dbReference>
<evidence type="ECO:0000313" key="2">
    <source>
        <dbReference type="EMBL" id="KHJ99541.1"/>
    </source>
</evidence>
<organism evidence="2 3">
    <name type="scientific">Oesophagostomum dentatum</name>
    <name type="common">Nodular worm</name>
    <dbReference type="NCBI Taxonomy" id="61180"/>
    <lineage>
        <taxon>Eukaryota</taxon>
        <taxon>Metazoa</taxon>
        <taxon>Ecdysozoa</taxon>
        <taxon>Nematoda</taxon>
        <taxon>Chromadorea</taxon>
        <taxon>Rhabditida</taxon>
        <taxon>Rhabditina</taxon>
        <taxon>Rhabditomorpha</taxon>
        <taxon>Strongyloidea</taxon>
        <taxon>Strongylidae</taxon>
        <taxon>Oesophagostomum</taxon>
    </lineage>
</organism>
<protein>
    <recommendedName>
        <fullName evidence="1">Peptidase S1 domain-containing protein</fullName>
    </recommendedName>
</protein>
<dbReference type="InterPro" id="IPR001254">
    <property type="entry name" value="Trypsin_dom"/>
</dbReference>
<dbReference type="OrthoDB" id="6357057at2759"/>
<dbReference type="Pfam" id="PF00089">
    <property type="entry name" value="Trypsin"/>
    <property type="match status" value="1"/>
</dbReference>
<sequence>MFAPLINDILLGKICSAVVVEDCLSAYKQESFKNIMKTVRISLLLTPSGIPVRNIQGDSGGPLFHQKDGRYKLLGLTSRGPSCDEEAARTGTYTDVRKHLGWICKHTGACSVA</sequence>
<feature type="domain" description="Peptidase S1" evidence="1">
    <location>
        <begin position="55"/>
        <end position="103"/>
    </location>
</feature>
<reference evidence="2 3" key="1">
    <citation type="submission" date="2014-03" db="EMBL/GenBank/DDBJ databases">
        <title>Draft genome of the hookworm Oesophagostomum dentatum.</title>
        <authorList>
            <person name="Mitreva M."/>
        </authorList>
    </citation>
    <scope>NUCLEOTIDE SEQUENCE [LARGE SCALE GENOMIC DNA]</scope>
    <source>
        <strain evidence="2 3">OD-Hann</strain>
    </source>
</reference>
<dbReference type="InterPro" id="IPR043504">
    <property type="entry name" value="Peptidase_S1_PA_chymotrypsin"/>
</dbReference>
<evidence type="ECO:0000313" key="3">
    <source>
        <dbReference type="Proteomes" id="UP000053660"/>
    </source>
</evidence>
<name>A0A0B1TTS7_OESDE</name>
<gene>
    <name evidence="2" type="ORF">OESDEN_00477</name>
</gene>
<evidence type="ECO:0000259" key="1">
    <source>
        <dbReference type="Pfam" id="PF00089"/>
    </source>
</evidence>
<keyword evidence="3" id="KW-1185">Reference proteome</keyword>
<dbReference type="GO" id="GO:0004252">
    <property type="term" value="F:serine-type endopeptidase activity"/>
    <property type="evidence" value="ECO:0007669"/>
    <property type="project" value="InterPro"/>
</dbReference>
<dbReference type="Proteomes" id="UP000053660">
    <property type="component" value="Unassembled WGS sequence"/>
</dbReference>
<accession>A0A0B1TTS7</accession>
<dbReference type="GO" id="GO:0006508">
    <property type="term" value="P:proteolysis"/>
    <property type="evidence" value="ECO:0007669"/>
    <property type="project" value="InterPro"/>
</dbReference>
<dbReference type="Gene3D" id="2.40.10.10">
    <property type="entry name" value="Trypsin-like serine proteases"/>
    <property type="match status" value="1"/>
</dbReference>
<dbReference type="SUPFAM" id="SSF50494">
    <property type="entry name" value="Trypsin-like serine proteases"/>
    <property type="match status" value="1"/>
</dbReference>
<dbReference type="AlphaFoldDB" id="A0A0B1TTS7"/>
<proteinExistence type="predicted"/>
<dbReference type="EMBL" id="KN549216">
    <property type="protein sequence ID" value="KHJ99541.1"/>
    <property type="molecule type" value="Genomic_DNA"/>
</dbReference>